<reference evidence="1 2" key="1">
    <citation type="submission" date="2024-06" db="EMBL/GenBank/DDBJ databases">
        <title>The Natural Products Discovery Center: Release of the First 8490 Sequenced Strains for Exploring Actinobacteria Biosynthetic Diversity.</title>
        <authorList>
            <person name="Kalkreuter E."/>
            <person name="Kautsar S.A."/>
            <person name="Yang D."/>
            <person name="Bader C.D."/>
            <person name="Teijaro C.N."/>
            <person name="Fluegel L."/>
            <person name="Davis C.M."/>
            <person name="Simpson J.R."/>
            <person name="Lauterbach L."/>
            <person name="Steele A.D."/>
            <person name="Gui C."/>
            <person name="Meng S."/>
            <person name="Li G."/>
            <person name="Viehrig K."/>
            <person name="Ye F."/>
            <person name="Su P."/>
            <person name="Kiefer A.F."/>
            <person name="Nichols A."/>
            <person name="Cepeda A.J."/>
            <person name="Yan W."/>
            <person name="Fan B."/>
            <person name="Jiang Y."/>
            <person name="Adhikari A."/>
            <person name="Zheng C.-J."/>
            <person name="Schuster L."/>
            <person name="Cowan T.M."/>
            <person name="Smanski M.J."/>
            <person name="Chevrette M.G."/>
            <person name="De Carvalho L.P.S."/>
            <person name="Shen B."/>
        </authorList>
    </citation>
    <scope>NUCLEOTIDE SEQUENCE [LARGE SCALE GENOMIC DNA]</scope>
    <source>
        <strain evidence="1 2">NPDC048117</strain>
    </source>
</reference>
<dbReference type="Proteomes" id="UP001551584">
    <property type="component" value="Unassembled WGS sequence"/>
</dbReference>
<organism evidence="1 2">
    <name type="scientific">Streptomyces chilikensis</name>
    <dbReference type="NCBI Taxonomy" id="1194079"/>
    <lineage>
        <taxon>Bacteria</taxon>
        <taxon>Bacillati</taxon>
        <taxon>Actinomycetota</taxon>
        <taxon>Actinomycetes</taxon>
        <taxon>Kitasatosporales</taxon>
        <taxon>Streptomycetaceae</taxon>
        <taxon>Streptomyces</taxon>
    </lineage>
</organism>
<sequence length="159" mass="17412">MTAPTISPVYATPAVLYARADTCQRWQEHISGPLAHPRLDARLTGWENGVADDGSPLVSATIVGPDAARAVVQFGSEFHAPNLRCGAIHLDVTDPHATTAVWRLHGVWVELRHRILPDPSHTALEAARRRSRVLAAVQSYRRASQRHLATTVPDAHLED</sequence>
<keyword evidence="2" id="KW-1185">Reference proteome</keyword>
<proteinExistence type="predicted"/>
<evidence type="ECO:0000313" key="1">
    <source>
        <dbReference type="EMBL" id="MEU9578758.1"/>
    </source>
</evidence>
<name>A0ABV3ERC2_9ACTN</name>
<comment type="caution">
    <text evidence="1">The sequence shown here is derived from an EMBL/GenBank/DDBJ whole genome shotgun (WGS) entry which is preliminary data.</text>
</comment>
<dbReference type="EMBL" id="JBEZNA010000034">
    <property type="protein sequence ID" value="MEU9578758.1"/>
    <property type="molecule type" value="Genomic_DNA"/>
</dbReference>
<protein>
    <recommendedName>
        <fullName evidence="3">Polyketide cyclase / dehydrase and lipid transport</fullName>
    </recommendedName>
</protein>
<evidence type="ECO:0008006" key="3">
    <source>
        <dbReference type="Google" id="ProtNLM"/>
    </source>
</evidence>
<dbReference type="RefSeq" id="WP_359273053.1">
    <property type="nucleotide sequence ID" value="NZ_JBEZNA010000034.1"/>
</dbReference>
<evidence type="ECO:0000313" key="2">
    <source>
        <dbReference type="Proteomes" id="UP001551584"/>
    </source>
</evidence>
<gene>
    <name evidence="1" type="ORF">AB0D95_16100</name>
</gene>
<accession>A0ABV3ERC2</accession>